<feature type="region of interest" description="Disordered" evidence="1">
    <location>
        <begin position="355"/>
        <end position="438"/>
    </location>
</feature>
<feature type="region of interest" description="Disordered" evidence="1">
    <location>
        <begin position="1109"/>
        <end position="1128"/>
    </location>
</feature>
<dbReference type="InterPro" id="IPR036322">
    <property type="entry name" value="WD40_repeat_dom_sf"/>
</dbReference>
<proteinExistence type="predicted"/>
<feature type="compositionally biased region" description="Basic and acidic residues" evidence="1">
    <location>
        <begin position="713"/>
        <end position="724"/>
    </location>
</feature>
<feature type="region of interest" description="Disordered" evidence="1">
    <location>
        <begin position="1"/>
        <end position="27"/>
    </location>
</feature>
<feature type="compositionally biased region" description="Polar residues" evidence="1">
    <location>
        <begin position="1182"/>
        <end position="1191"/>
    </location>
</feature>
<feature type="region of interest" description="Disordered" evidence="1">
    <location>
        <begin position="935"/>
        <end position="985"/>
    </location>
</feature>
<dbReference type="Proteomes" id="UP000243797">
    <property type="component" value="Unassembled WGS sequence"/>
</dbReference>
<name>A0A2K1R3M8_9PEZI</name>
<dbReference type="STRING" id="2082308.A0A2K1R3M8"/>
<feature type="region of interest" description="Disordered" evidence="1">
    <location>
        <begin position="504"/>
        <end position="544"/>
    </location>
</feature>
<gene>
    <name evidence="2" type="ORF">CAC42_488</name>
</gene>
<feature type="region of interest" description="Disordered" evidence="1">
    <location>
        <begin position="1004"/>
        <end position="1050"/>
    </location>
</feature>
<dbReference type="EMBL" id="NKHZ01000001">
    <property type="protein sequence ID" value="PNS21890.1"/>
    <property type="molecule type" value="Genomic_DNA"/>
</dbReference>
<dbReference type="SUPFAM" id="SSF50978">
    <property type="entry name" value="WD40 repeat-like"/>
    <property type="match status" value="1"/>
</dbReference>
<reference evidence="2 3" key="1">
    <citation type="submission" date="2017-06" db="EMBL/GenBank/DDBJ databases">
        <title>Draft genome sequence of a variant of Elsinoe murrayae.</title>
        <authorList>
            <person name="Cheng Q."/>
        </authorList>
    </citation>
    <scope>NUCLEOTIDE SEQUENCE [LARGE SCALE GENOMIC DNA]</scope>
    <source>
        <strain evidence="2 3">CQ-2017a</strain>
    </source>
</reference>
<keyword evidence="3" id="KW-1185">Reference proteome</keyword>
<accession>A0A2K1R3M8</accession>
<feature type="region of interest" description="Disordered" evidence="1">
    <location>
        <begin position="1062"/>
        <end position="1084"/>
    </location>
</feature>
<dbReference type="Gene3D" id="2.130.10.10">
    <property type="entry name" value="YVTN repeat-like/Quinoprotein amine dehydrogenase"/>
    <property type="match status" value="1"/>
</dbReference>
<feature type="compositionally biased region" description="Low complexity" evidence="1">
    <location>
        <begin position="794"/>
        <end position="805"/>
    </location>
</feature>
<feature type="region of interest" description="Disordered" evidence="1">
    <location>
        <begin position="700"/>
        <end position="819"/>
    </location>
</feature>
<comment type="caution">
    <text evidence="2">The sequence shown here is derived from an EMBL/GenBank/DDBJ whole genome shotgun (WGS) entry which is preliminary data.</text>
</comment>
<evidence type="ECO:0000313" key="3">
    <source>
        <dbReference type="Proteomes" id="UP000243797"/>
    </source>
</evidence>
<feature type="region of interest" description="Disordered" evidence="1">
    <location>
        <begin position="450"/>
        <end position="491"/>
    </location>
</feature>
<feature type="compositionally biased region" description="Basic and acidic residues" evidence="1">
    <location>
        <begin position="1063"/>
        <end position="1078"/>
    </location>
</feature>
<feature type="region of interest" description="Disordered" evidence="1">
    <location>
        <begin position="824"/>
        <end position="843"/>
    </location>
</feature>
<feature type="compositionally biased region" description="Basic residues" evidence="1">
    <location>
        <begin position="576"/>
        <end position="592"/>
    </location>
</feature>
<feature type="region of interest" description="Disordered" evidence="1">
    <location>
        <begin position="898"/>
        <end position="923"/>
    </location>
</feature>
<feature type="compositionally biased region" description="Low complexity" evidence="1">
    <location>
        <begin position="452"/>
        <end position="467"/>
    </location>
</feature>
<dbReference type="AlphaFoldDB" id="A0A2K1R3M8"/>
<organism evidence="2 3">
    <name type="scientific">Sphaceloma murrayae</name>
    <dbReference type="NCBI Taxonomy" id="2082308"/>
    <lineage>
        <taxon>Eukaryota</taxon>
        <taxon>Fungi</taxon>
        <taxon>Dikarya</taxon>
        <taxon>Ascomycota</taxon>
        <taxon>Pezizomycotina</taxon>
        <taxon>Dothideomycetes</taxon>
        <taxon>Dothideomycetidae</taxon>
        <taxon>Myriangiales</taxon>
        <taxon>Elsinoaceae</taxon>
        <taxon>Sphaceloma</taxon>
    </lineage>
</organism>
<sequence>MALPARFRISNNSTTTSNSSPGGSNRAKYRIPQNHHLLITTAGAIYAWDQYDCYKIFTSSRRGIRAAKASKDGSQVLAVADSQTVVLHDCRRNREESWGLNSPDDTTRLLEYAPDAKSLFLSTTLTGAVQCYSVHEARMSKSSQEHPSPPTVLAVNSTAQLMISASEDPPVTYVQNVLLEHQAHRLEPSASSTPVAVAAFHPDRSDVFLLGFKDGTLAAYNATKMARKNGVKLDINSSLDMEGTAAEIASFKRLHRTTNKGMIDQDASFRADCFSESPPAIHDRSIGVTAAAFVPGFLTRAVSVGGDGRCMIVDFAYNVLGLEWAQGSTPAAIRNSDMMPRRLKYTSVSLTESEEGIDSVSSYQDPVPLEVDRTQSRQRRSKSGSVAGLTLPDTQQYRDEIGENFGGTILRSPPRTNQPERIQLGLDPSNFSDLFSPARPDRRDAIQKLQARSPLRSPSRPRITSTTFERHHEGGEFTSHNSSESSTSTLHSDLMELDPNLTLSYLTTSNPGRQARPEPSPRRKTFMVTPGYTVTSSSEKSLPSKPITLVTGHVELSEPVPEEQHPMAHAASILPSRKHAHPSPARPKRRSQQRPSFTAYMNRTGAADLRRRSRTAAPPARAGMRGSTIVEMSPNTQIDSEEQWHTSGSETEKVTSTLPTAMTVTRAVDVSASDHLANVPRKDSIKKPAPSLLNAQTIYHDAPTYPPTRNRGRLLESLRRDRPKTAIKAFPYTSFMPSDPSKMPQPPERPLQSKAARVSTRSPEILITPPAPDRKSSLRATQSRPARSKAAKTSLAPASPSLQSPFTPEQQRPKREHHAYYQKKLRSDTETPHPPGTFPLSTTSEEAFTAPENTYPGVLDGKGGFVPASEAIRGLCPRGSSLSPRKDLLVSKFSPAKGRQVNGRTARAQEAGDVKTRKDRKGANWKALEEGMELSRPRGGIFNPDHVGGAREVDERDGRKGETTRRVGNGNIDNGPERKSRFTEGQVDGLADVIVDAIKRASDINGQSDLGSNEDKKGDRLARKCQQPPEQSSPVVEMTSMRSGLTPSPLKIIRHYAGEDDDERWRSAKGTEDGERRQSSITRKQAHVKTMVGGRETSLASQVRKTINRSDGHDSAVPHQNECDGQVGDHSCSCCETLTREITTLREEIVGLRADLAGGTLVPEGVREMQSSQGHGPRRSSNDLYSFSETR</sequence>
<evidence type="ECO:0000256" key="1">
    <source>
        <dbReference type="SAM" id="MobiDB-lite"/>
    </source>
</evidence>
<feature type="compositionally biased region" description="Polar residues" evidence="1">
    <location>
        <begin position="645"/>
        <end position="655"/>
    </location>
</feature>
<feature type="compositionally biased region" description="Polar residues" evidence="1">
    <location>
        <begin position="1028"/>
        <end position="1046"/>
    </location>
</feature>
<evidence type="ECO:0000313" key="2">
    <source>
        <dbReference type="EMBL" id="PNS21890.1"/>
    </source>
</evidence>
<feature type="compositionally biased region" description="Low complexity" evidence="1">
    <location>
        <begin position="478"/>
        <end position="491"/>
    </location>
</feature>
<dbReference type="InParanoid" id="A0A2K1R3M8"/>
<feature type="compositionally biased region" description="Polar residues" evidence="1">
    <location>
        <begin position="532"/>
        <end position="541"/>
    </location>
</feature>
<feature type="region of interest" description="Disordered" evidence="1">
    <location>
        <begin position="572"/>
        <end position="655"/>
    </location>
</feature>
<dbReference type="OrthoDB" id="5362656at2759"/>
<protein>
    <submittedName>
        <fullName evidence="2">Uncharacterized protein</fullName>
    </submittedName>
</protein>
<feature type="region of interest" description="Disordered" evidence="1">
    <location>
        <begin position="1163"/>
        <end position="1191"/>
    </location>
</feature>
<feature type="compositionally biased region" description="Low complexity" evidence="1">
    <location>
        <begin position="10"/>
        <end position="20"/>
    </location>
</feature>
<dbReference type="InterPro" id="IPR015943">
    <property type="entry name" value="WD40/YVTN_repeat-like_dom_sf"/>
</dbReference>
<feature type="compositionally biased region" description="Basic and acidic residues" evidence="1">
    <location>
        <begin position="948"/>
        <end position="965"/>
    </location>
</feature>
<feature type="compositionally biased region" description="Basic and acidic residues" evidence="1">
    <location>
        <begin position="1013"/>
        <end position="1022"/>
    </location>
</feature>